<dbReference type="SUPFAM" id="SSF49299">
    <property type="entry name" value="PKD domain"/>
    <property type="match status" value="1"/>
</dbReference>
<dbReference type="CDD" id="cd00146">
    <property type="entry name" value="PKD"/>
    <property type="match status" value="1"/>
</dbReference>
<dbReference type="Pfam" id="PF24981">
    <property type="entry name" value="Beta-prop_ATRN-LZTR1"/>
    <property type="match status" value="1"/>
</dbReference>
<dbReference type="SUPFAM" id="SSF50965">
    <property type="entry name" value="Galactose oxidase, central domain"/>
    <property type="match status" value="1"/>
</dbReference>
<name>A0A1I0LFZ6_9BACT</name>
<sequence length="763" mass="77106">MKPSLSYLLLALALALVSGCSPSASSDTGSAQLTVSVPQGLASTVTRVSVIASASDFEPLSTDLTASGGTWSGTLGIIPAGTLRTFRAQAFGDGGTLLFEGSVSGITITAGQTALVALLLQEVNPGPPFQNEAPLIGSLAASTTSVPVGGSLTLAVTAHDPNPGDTLTYAWTATGGTFSTASTASTSWTAPASSGIQTLTLTVTDPGGLSSTAAVAIHVLQDEQQGSAQLSVTFNRFPSVTAMAASPTLLAVGQATSVSATASDPESDALTYAWTASCSGTWTTPSAASAQFTPSDLPTGACNNCRLTVAVTDGRGGSTTGSVALCVSNAPRINHFPPRIANFYQSSATANPSQVITFEVTATDPEASTLTFAWSANIGTAGPPFTGANGSRIPWTAPPCAVTGEPTVITATVTNAFQLTATRNFTVTGLPPCTSGWAMAGPMIEVRSYQAATLLPNGRVLVTGGTGNYEIIETYDPASNAWTSAGLMTTPRSNHTATLLPNGKVLIAGGSNPTGKFATAELYSPPGSTVPTGAMGSRRSSHQAVLLPNGKVLVAGGSDGNILATAELYDPATGTWSPTGSMAQSRVGHTMAVLSTGKVLVTGGIGPSESYLATAELYDPATGTWSPTGSMALPHNLHTLTVLPSGKVLITGGTASWSNYLAAAELYDPATGTWSSTGSMGRSRSQHTATLLSNGQVFVTGGSSSSVLLAEVYDPATGTWSTKPSPAWARVAHTAVRLPTGKVLIAGGLSGGLSSRWVEVYTP</sequence>
<dbReference type="PANTHER" id="PTHR24412:SF489">
    <property type="entry name" value="RING FINGER DOMAIN AND KELCH REPEAT-CONTAINING PROTEIN DDB_G0271372"/>
    <property type="match status" value="1"/>
</dbReference>
<evidence type="ECO:0000256" key="2">
    <source>
        <dbReference type="ARBA" id="ARBA00022737"/>
    </source>
</evidence>
<dbReference type="Proteomes" id="UP000199181">
    <property type="component" value="Unassembled WGS sequence"/>
</dbReference>
<dbReference type="InterPro" id="IPR056737">
    <property type="entry name" value="Beta-prop_ATRN-MKLN-like"/>
</dbReference>
<accession>A0A1I0LFZ6</accession>
<dbReference type="EMBL" id="FOIJ01000026">
    <property type="protein sequence ID" value="SEU38238.1"/>
    <property type="molecule type" value="Genomic_DNA"/>
</dbReference>
<dbReference type="Gene3D" id="2.120.10.80">
    <property type="entry name" value="Kelch-type beta propeller"/>
    <property type="match status" value="2"/>
</dbReference>
<keyword evidence="3" id="KW-0732">Signal</keyword>
<dbReference type="InterPro" id="IPR011043">
    <property type="entry name" value="Gal_Oxase/kelch_b-propeller"/>
</dbReference>
<dbReference type="InterPro" id="IPR013783">
    <property type="entry name" value="Ig-like_fold"/>
</dbReference>
<evidence type="ECO:0000256" key="1">
    <source>
        <dbReference type="ARBA" id="ARBA00022441"/>
    </source>
</evidence>
<dbReference type="RefSeq" id="WP_093525965.1">
    <property type="nucleotide sequence ID" value="NZ_FOIJ01000026.1"/>
</dbReference>
<dbReference type="AlphaFoldDB" id="A0A1I0LFZ6"/>
<dbReference type="InterPro" id="IPR037293">
    <property type="entry name" value="Gal_Oxidase_central_sf"/>
</dbReference>
<feature type="domain" description="Attractin/MKLN-like beta-propeller" evidence="4">
    <location>
        <begin position="536"/>
        <end position="754"/>
    </location>
</feature>
<dbReference type="Gene3D" id="2.130.10.80">
    <property type="entry name" value="Galactose oxidase/kelch, beta-propeller"/>
    <property type="match status" value="2"/>
</dbReference>
<dbReference type="PROSITE" id="PS51257">
    <property type="entry name" value="PROKAR_LIPOPROTEIN"/>
    <property type="match status" value="1"/>
</dbReference>
<dbReference type="SMART" id="SM00612">
    <property type="entry name" value="Kelch"/>
    <property type="match status" value="6"/>
</dbReference>
<reference evidence="6" key="1">
    <citation type="submission" date="2016-10" db="EMBL/GenBank/DDBJ databases">
        <authorList>
            <person name="Varghese N."/>
            <person name="Submissions S."/>
        </authorList>
    </citation>
    <scope>NUCLEOTIDE SEQUENCE [LARGE SCALE GENOMIC DNA]</scope>
    <source>
        <strain evidence="6">DSM 16858</strain>
    </source>
</reference>
<feature type="chain" id="PRO_5011560204" evidence="3">
    <location>
        <begin position="27"/>
        <end position="763"/>
    </location>
</feature>
<keyword evidence="1" id="KW-0880">Kelch repeat</keyword>
<evidence type="ECO:0000259" key="4">
    <source>
        <dbReference type="Pfam" id="PF24981"/>
    </source>
</evidence>
<dbReference type="Pfam" id="PF17963">
    <property type="entry name" value="Big_9"/>
    <property type="match status" value="2"/>
</dbReference>
<proteinExistence type="predicted"/>
<evidence type="ECO:0000313" key="6">
    <source>
        <dbReference type="Proteomes" id="UP000199181"/>
    </source>
</evidence>
<keyword evidence="6" id="KW-1185">Reference proteome</keyword>
<dbReference type="Gene3D" id="2.60.40.10">
    <property type="entry name" value="Immunoglobulins"/>
    <property type="match status" value="3"/>
</dbReference>
<dbReference type="PANTHER" id="PTHR24412">
    <property type="entry name" value="KELCH PROTEIN"/>
    <property type="match status" value="1"/>
</dbReference>
<evidence type="ECO:0000313" key="5">
    <source>
        <dbReference type="EMBL" id="SEU38238.1"/>
    </source>
</evidence>
<keyword evidence="2" id="KW-0677">Repeat</keyword>
<gene>
    <name evidence="5" type="ORF">SAMN05443639_12636</name>
</gene>
<protein>
    <submittedName>
        <fullName evidence="5">Galactose oxidase, central domain</fullName>
    </submittedName>
</protein>
<dbReference type="InterPro" id="IPR015915">
    <property type="entry name" value="Kelch-typ_b-propeller"/>
</dbReference>
<feature type="signal peptide" evidence="3">
    <location>
        <begin position="1"/>
        <end position="26"/>
    </location>
</feature>
<dbReference type="InterPro" id="IPR035986">
    <property type="entry name" value="PKD_dom_sf"/>
</dbReference>
<evidence type="ECO:0000256" key="3">
    <source>
        <dbReference type="SAM" id="SignalP"/>
    </source>
</evidence>
<dbReference type="InterPro" id="IPR006652">
    <property type="entry name" value="Kelch_1"/>
</dbReference>
<organism evidence="5 6">
    <name type="scientific">Stigmatella erecta</name>
    <dbReference type="NCBI Taxonomy" id="83460"/>
    <lineage>
        <taxon>Bacteria</taxon>
        <taxon>Pseudomonadati</taxon>
        <taxon>Myxococcota</taxon>
        <taxon>Myxococcia</taxon>
        <taxon>Myxococcales</taxon>
        <taxon>Cystobacterineae</taxon>
        <taxon>Archangiaceae</taxon>
        <taxon>Stigmatella</taxon>
    </lineage>
</organism>
<dbReference type="SUPFAM" id="SSF117281">
    <property type="entry name" value="Kelch motif"/>
    <property type="match status" value="1"/>
</dbReference>